<reference evidence="1 2" key="1">
    <citation type="journal article" date="2012" name="Genome Biol.">
        <title>Genome and low-iron response of an oceanic diatom adapted to chronic iron limitation.</title>
        <authorList>
            <person name="Lommer M."/>
            <person name="Specht M."/>
            <person name="Roy A.S."/>
            <person name="Kraemer L."/>
            <person name="Andreson R."/>
            <person name="Gutowska M.A."/>
            <person name="Wolf J."/>
            <person name="Bergner S.V."/>
            <person name="Schilhabel M.B."/>
            <person name="Klostermeier U.C."/>
            <person name="Beiko R.G."/>
            <person name="Rosenstiel P."/>
            <person name="Hippler M."/>
            <person name="Laroche J."/>
        </authorList>
    </citation>
    <scope>NUCLEOTIDE SEQUENCE [LARGE SCALE GENOMIC DNA]</scope>
    <source>
        <strain evidence="1 2">CCMP1005</strain>
    </source>
</reference>
<comment type="caution">
    <text evidence="1">The sequence shown here is derived from an EMBL/GenBank/DDBJ whole genome shotgun (WGS) entry which is preliminary data.</text>
</comment>
<organism evidence="1 2">
    <name type="scientific">Thalassiosira oceanica</name>
    <name type="common">Marine diatom</name>
    <dbReference type="NCBI Taxonomy" id="159749"/>
    <lineage>
        <taxon>Eukaryota</taxon>
        <taxon>Sar</taxon>
        <taxon>Stramenopiles</taxon>
        <taxon>Ochrophyta</taxon>
        <taxon>Bacillariophyta</taxon>
        <taxon>Coscinodiscophyceae</taxon>
        <taxon>Thalassiosirophycidae</taxon>
        <taxon>Thalassiosirales</taxon>
        <taxon>Thalassiosiraceae</taxon>
        <taxon>Thalassiosira</taxon>
    </lineage>
</organism>
<sequence length="91" mass="10104">MVGSLDSKPVMMDQICSGRPPRNSCWQCCLLKADSCVRQRLKALAAGYRPGRESHNMSNKLIASIQQVYNAQQGQAKSRPTVCLAPKVNRR</sequence>
<dbReference type="EMBL" id="AGNL01010717">
    <property type="protein sequence ID" value="EJK68894.1"/>
    <property type="molecule type" value="Genomic_DNA"/>
</dbReference>
<proteinExistence type="predicted"/>
<evidence type="ECO:0000313" key="2">
    <source>
        <dbReference type="Proteomes" id="UP000266841"/>
    </source>
</evidence>
<name>K0SVA7_THAOC</name>
<dbReference type="AlphaFoldDB" id="K0SVA7"/>
<protein>
    <submittedName>
        <fullName evidence="1">Uncharacterized protein</fullName>
    </submittedName>
</protein>
<accession>K0SVA7</accession>
<dbReference type="Proteomes" id="UP000266841">
    <property type="component" value="Unassembled WGS sequence"/>
</dbReference>
<evidence type="ECO:0000313" key="1">
    <source>
        <dbReference type="EMBL" id="EJK68894.1"/>
    </source>
</evidence>
<keyword evidence="2" id="KW-1185">Reference proteome</keyword>
<gene>
    <name evidence="1" type="ORF">THAOC_09899</name>
</gene>